<keyword evidence="1" id="KW-0812">Transmembrane</keyword>
<organism evidence="2 3">
    <name type="scientific">Segatella hominis</name>
    <dbReference type="NCBI Taxonomy" id="2518605"/>
    <lineage>
        <taxon>Bacteria</taxon>
        <taxon>Pseudomonadati</taxon>
        <taxon>Bacteroidota</taxon>
        <taxon>Bacteroidia</taxon>
        <taxon>Bacteroidales</taxon>
        <taxon>Prevotellaceae</taxon>
        <taxon>Segatella</taxon>
    </lineage>
</organism>
<feature type="transmembrane region" description="Helical" evidence="1">
    <location>
        <begin position="20"/>
        <end position="44"/>
    </location>
</feature>
<dbReference type="RefSeq" id="WP_134844470.1">
    <property type="nucleotide sequence ID" value="NZ_CP137559.1"/>
</dbReference>
<comment type="caution">
    <text evidence="2">The sequence shown here is derived from an EMBL/GenBank/DDBJ whole genome shotgun (WGS) entry which is preliminary data.</text>
</comment>
<sequence length="75" mass="8298">MTAKEDKEKEKTRRENLSKFIYQLANTSFTAMVVVAVVGLVLGVDDAKPYAFLLGVGLFATVFLALFADNILKKK</sequence>
<name>A0A4Y8UZN0_9BACT</name>
<dbReference type="GeneID" id="302996624"/>
<evidence type="ECO:0000256" key="1">
    <source>
        <dbReference type="SAM" id="Phobius"/>
    </source>
</evidence>
<evidence type="ECO:0000313" key="2">
    <source>
        <dbReference type="EMBL" id="TFH73882.1"/>
    </source>
</evidence>
<dbReference type="Proteomes" id="UP000297872">
    <property type="component" value="Unassembled WGS sequence"/>
</dbReference>
<dbReference type="EMBL" id="SGVY01000063">
    <property type="protein sequence ID" value="TFH73882.1"/>
    <property type="molecule type" value="Genomic_DNA"/>
</dbReference>
<keyword evidence="1" id="KW-0472">Membrane</keyword>
<dbReference type="AlphaFoldDB" id="A0A4Y8UZN0"/>
<evidence type="ECO:0000313" key="3">
    <source>
        <dbReference type="Proteomes" id="UP000297872"/>
    </source>
</evidence>
<gene>
    <name evidence="2" type="ORF">EXN75_15285</name>
</gene>
<feature type="transmembrane region" description="Helical" evidence="1">
    <location>
        <begin position="50"/>
        <end position="72"/>
    </location>
</feature>
<keyword evidence="3" id="KW-1185">Reference proteome</keyword>
<proteinExistence type="predicted"/>
<protein>
    <submittedName>
        <fullName evidence="2">Uncharacterized protein</fullName>
    </submittedName>
</protein>
<keyword evidence="1" id="KW-1133">Transmembrane helix</keyword>
<accession>A0A4Y8UZN0</accession>
<reference evidence="2 3" key="1">
    <citation type="submission" date="2019-02" db="EMBL/GenBank/DDBJ databases">
        <title>Draft Genome Sequence of the Prevotella sp. BCRC 81118, Isolated from Human Feces.</title>
        <authorList>
            <person name="Huang C.-H."/>
        </authorList>
    </citation>
    <scope>NUCLEOTIDE SEQUENCE [LARGE SCALE GENOMIC DNA]</scope>
    <source>
        <strain evidence="2 3">BCRC 81118</strain>
    </source>
</reference>